<dbReference type="GO" id="GO:0008115">
    <property type="term" value="F:sarcosine oxidase activity"/>
    <property type="evidence" value="ECO:0007669"/>
    <property type="project" value="UniProtKB-EC"/>
</dbReference>
<name>A0A9E7C148_9ACTN</name>
<dbReference type="KEGG" id="sbae:DSM104329_03463"/>
<dbReference type="EMBL" id="CP087164">
    <property type="protein sequence ID" value="UGS37051.1"/>
    <property type="molecule type" value="Genomic_DNA"/>
</dbReference>
<dbReference type="SUPFAM" id="SSF103025">
    <property type="entry name" value="Folate-binding domain"/>
    <property type="match status" value="1"/>
</dbReference>
<dbReference type="Proteomes" id="UP001162834">
    <property type="component" value="Chromosome"/>
</dbReference>
<gene>
    <name evidence="1" type="primary">soxG</name>
    <name evidence="1" type="ORF">DSM104329_03463</name>
</gene>
<dbReference type="AlphaFoldDB" id="A0A9E7C148"/>
<evidence type="ECO:0000313" key="1">
    <source>
        <dbReference type="EMBL" id="UGS37051.1"/>
    </source>
</evidence>
<dbReference type="Pfam" id="PF04268">
    <property type="entry name" value="SoxG"/>
    <property type="match status" value="1"/>
</dbReference>
<dbReference type="RefSeq" id="WP_259311113.1">
    <property type="nucleotide sequence ID" value="NZ_CP087164.1"/>
</dbReference>
<organism evidence="1 2">
    <name type="scientific">Capillimicrobium parvum</name>
    <dbReference type="NCBI Taxonomy" id="2884022"/>
    <lineage>
        <taxon>Bacteria</taxon>
        <taxon>Bacillati</taxon>
        <taxon>Actinomycetota</taxon>
        <taxon>Thermoleophilia</taxon>
        <taxon>Solirubrobacterales</taxon>
        <taxon>Capillimicrobiaceae</taxon>
        <taxon>Capillimicrobium</taxon>
    </lineage>
</organism>
<dbReference type="InterPro" id="IPR027266">
    <property type="entry name" value="TrmE/GcvT-like"/>
</dbReference>
<protein>
    <submittedName>
        <fullName evidence="1">Sarcosine oxidase subunit gamma</fullName>
        <ecNumber evidence="1">1.5.3.1</ecNumber>
    </submittedName>
</protein>
<keyword evidence="2" id="KW-1185">Reference proteome</keyword>
<dbReference type="InterPro" id="IPR007375">
    <property type="entry name" value="SoxG"/>
</dbReference>
<keyword evidence="1" id="KW-0560">Oxidoreductase</keyword>
<dbReference type="EC" id="1.5.3.1" evidence="1"/>
<accession>A0A9E7C148</accession>
<dbReference type="Gene3D" id="3.30.70.1520">
    <property type="entry name" value="Heterotetrameric sarcosine oxidase"/>
    <property type="match status" value="1"/>
</dbReference>
<reference evidence="1" key="1">
    <citation type="journal article" date="2022" name="Int. J. Syst. Evol. Microbiol.">
        <title>Pseudomonas aegrilactucae sp. nov. and Pseudomonas morbosilactucae sp. nov., pathogens causing bacterial rot of lettuce in Japan.</title>
        <authorList>
            <person name="Sawada H."/>
            <person name="Fujikawa T."/>
            <person name="Satou M."/>
        </authorList>
    </citation>
    <scope>NUCLEOTIDE SEQUENCE</scope>
    <source>
        <strain evidence="1">0166_1</strain>
    </source>
</reference>
<sequence length="215" mass="22836">MADPIRRTPLHRMRARLEAAREAPGAIRLAEVPWLTQLTLRLAPGGDAASAAAAVLGTRLPAPGAAHSSAEIDVLWLGPDEWLVVAGDGEGDRVAQRLAAAVADAHASIVDLSAQRTVIELAGAAARDVLAKGCRLDLHPRAFAAGSCASTELARAGVILHQRSDEPLYRVFVRATFAEYLAEWLLDASAEYRGVPPLDLRFATIAELERPTLAS</sequence>
<dbReference type="Gene3D" id="3.30.1360.120">
    <property type="entry name" value="Probable tRNA modification gtpase trme, domain 1"/>
    <property type="match status" value="1"/>
</dbReference>
<proteinExistence type="predicted"/>
<evidence type="ECO:0000313" key="2">
    <source>
        <dbReference type="Proteomes" id="UP001162834"/>
    </source>
</evidence>